<dbReference type="Pfam" id="PF13676">
    <property type="entry name" value="TIR_2"/>
    <property type="match status" value="1"/>
</dbReference>
<dbReference type="Proteomes" id="UP000648984">
    <property type="component" value="Unassembled WGS sequence"/>
</dbReference>
<dbReference type="InterPro" id="IPR035897">
    <property type="entry name" value="Toll_tir_struct_dom_sf"/>
</dbReference>
<organism evidence="2 3">
    <name type="scientific">Aromatoleum diolicum</name>
    <dbReference type="NCBI Taxonomy" id="75796"/>
    <lineage>
        <taxon>Bacteria</taxon>
        <taxon>Pseudomonadati</taxon>
        <taxon>Pseudomonadota</taxon>
        <taxon>Betaproteobacteria</taxon>
        <taxon>Rhodocyclales</taxon>
        <taxon>Rhodocyclaceae</taxon>
        <taxon>Aromatoleum</taxon>
    </lineage>
</organism>
<dbReference type="RefSeq" id="WP_169261749.1">
    <property type="nucleotide sequence ID" value="NZ_WTVQ01000036.1"/>
</dbReference>
<dbReference type="SUPFAM" id="SSF52200">
    <property type="entry name" value="Toll/Interleukin receptor TIR domain"/>
    <property type="match status" value="1"/>
</dbReference>
<proteinExistence type="predicted"/>
<evidence type="ECO:0000259" key="1">
    <source>
        <dbReference type="PROSITE" id="PS50104"/>
    </source>
</evidence>
<feature type="domain" description="TIR" evidence="1">
    <location>
        <begin position="3"/>
        <end position="171"/>
    </location>
</feature>
<dbReference type="InterPro" id="IPR000157">
    <property type="entry name" value="TIR_dom"/>
</dbReference>
<protein>
    <submittedName>
        <fullName evidence="2">TIR domain-containing protein</fullName>
    </submittedName>
</protein>
<dbReference type="PROSITE" id="PS50104">
    <property type="entry name" value="TIR"/>
    <property type="match status" value="1"/>
</dbReference>
<name>A0ABX1QHE5_9RHOO</name>
<sequence>MTFDSDVFISYAHLDNQALTAGSQGWVSEFHEALSKRLGEVLGKPPKIWRDPKLQGNDVFADELLERFEHAAVLVSVITPRYVESDWCRRELTGFWQATEHTGGPVVGSKARVFKVVKTPVEQTRMPPPLQPLLGYEFYRLQPGSGRPLEFNKVYGPDAERDFWVRLNDLAYDLADLLTRLEHPEAAPAADKPMVYLATTTSDLQPQRDALRRELLRHGYGVLPDQELPLLAAAFEQSIAAQLERCRVAIHLVGAVYGVVPEAAVESEPALQTQLSAARARAGGLRRLVWIAPGSASDDPRQRAFLDALRDDPAPGPGSDLLETPFEELKSVAFACLQAAEQSPPAAAAPVPGAPARIYLVCDVRDLDAVEPLQQHLFALGFEPTLPAFEGDETLLREDHEAQLRDCNALLIYYGAGGELWLRQKLGELRRIATLGRAAPLRAAAIVVAPPATPAKERLLTHDAMMIAMPNGFAPAALDPFTQLARGAAVAA</sequence>
<dbReference type="Gene3D" id="3.40.50.10140">
    <property type="entry name" value="Toll/interleukin-1 receptor homology (TIR) domain"/>
    <property type="match status" value="1"/>
</dbReference>
<dbReference type="SMART" id="SM00255">
    <property type="entry name" value="TIR"/>
    <property type="match status" value="1"/>
</dbReference>
<gene>
    <name evidence="2" type="ORF">GPA25_17730</name>
</gene>
<comment type="caution">
    <text evidence="2">The sequence shown here is derived from an EMBL/GenBank/DDBJ whole genome shotgun (WGS) entry which is preliminary data.</text>
</comment>
<accession>A0ABX1QHE5</accession>
<evidence type="ECO:0000313" key="2">
    <source>
        <dbReference type="EMBL" id="NMG76604.1"/>
    </source>
</evidence>
<reference evidence="2 3" key="1">
    <citation type="submission" date="2019-12" db="EMBL/GenBank/DDBJ databases">
        <title>Comparative genomics gives insights into the taxonomy of the Azoarcus-Aromatoleum group and reveals separate origins of nif in the plant-associated Azoarcus and non-plant-associated Aromatoleum sub-groups.</title>
        <authorList>
            <person name="Lafos M."/>
            <person name="Maluk M."/>
            <person name="Batista M."/>
            <person name="Junghare M."/>
            <person name="Carmona M."/>
            <person name="Faoro H."/>
            <person name="Cruz L.M."/>
            <person name="Battistoni F."/>
            <person name="De Souza E."/>
            <person name="Pedrosa F."/>
            <person name="Chen W.-M."/>
            <person name="Poole P.S."/>
            <person name="Dixon R.A."/>
            <person name="James E.K."/>
        </authorList>
    </citation>
    <scope>NUCLEOTIDE SEQUENCE [LARGE SCALE GENOMIC DNA]</scope>
    <source>
        <strain evidence="2 3">22Lin</strain>
    </source>
</reference>
<keyword evidence="3" id="KW-1185">Reference proteome</keyword>
<dbReference type="EMBL" id="WTVQ01000036">
    <property type="protein sequence ID" value="NMG76604.1"/>
    <property type="molecule type" value="Genomic_DNA"/>
</dbReference>
<evidence type="ECO:0000313" key="3">
    <source>
        <dbReference type="Proteomes" id="UP000648984"/>
    </source>
</evidence>